<feature type="region of interest" description="Disordered" evidence="1">
    <location>
        <begin position="219"/>
        <end position="274"/>
    </location>
</feature>
<dbReference type="RefSeq" id="XP_009492456.1">
    <property type="nucleotide sequence ID" value="XM_009494181.1"/>
</dbReference>
<feature type="compositionally biased region" description="Acidic residues" evidence="1">
    <location>
        <begin position="37"/>
        <end position="94"/>
    </location>
</feature>
<evidence type="ECO:0000313" key="3">
    <source>
        <dbReference type="EMBL" id="KCV72755.1"/>
    </source>
</evidence>
<dbReference type="OrthoDB" id="75724at2759"/>
<feature type="region of interest" description="Disordered" evidence="1">
    <location>
        <begin position="1"/>
        <end position="129"/>
    </location>
</feature>
<dbReference type="InterPro" id="IPR036865">
    <property type="entry name" value="CRAL-TRIO_dom_sf"/>
</dbReference>
<accession>A0A058ZEC2</accession>
<name>A0A058ZEC2_FONAL</name>
<feature type="region of interest" description="Disordered" evidence="1">
    <location>
        <begin position="605"/>
        <end position="629"/>
    </location>
</feature>
<dbReference type="AlphaFoldDB" id="A0A058ZEC2"/>
<dbReference type="InterPro" id="IPR036273">
    <property type="entry name" value="CRAL/TRIO_N_dom_sf"/>
</dbReference>
<dbReference type="InterPro" id="IPR001251">
    <property type="entry name" value="CRAL-TRIO_dom"/>
</dbReference>
<protein>
    <recommendedName>
        <fullName evidence="2">CRAL-TRIO domain-containing protein</fullName>
    </recommendedName>
</protein>
<organism evidence="3">
    <name type="scientific">Fonticula alba</name>
    <name type="common">Slime mold</name>
    <dbReference type="NCBI Taxonomy" id="691883"/>
    <lineage>
        <taxon>Eukaryota</taxon>
        <taxon>Rotosphaerida</taxon>
        <taxon>Fonticulaceae</taxon>
        <taxon>Fonticula</taxon>
    </lineage>
</organism>
<feature type="region of interest" description="Disordered" evidence="1">
    <location>
        <begin position="688"/>
        <end position="727"/>
    </location>
</feature>
<dbReference type="SUPFAM" id="SSF46938">
    <property type="entry name" value="CRAL/TRIO N-terminal domain"/>
    <property type="match status" value="1"/>
</dbReference>
<feature type="compositionally biased region" description="Polar residues" evidence="1">
    <location>
        <begin position="610"/>
        <end position="621"/>
    </location>
</feature>
<feature type="domain" description="CRAL-TRIO" evidence="2">
    <location>
        <begin position="359"/>
        <end position="550"/>
    </location>
</feature>
<dbReference type="PANTHER" id="PTHR45932">
    <property type="entry name" value="PATELLIN-1"/>
    <property type="match status" value="1"/>
</dbReference>
<proteinExistence type="predicted"/>
<dbReference type="PANTHER" id="PTHR45932:SF17">
    <property type="entry name" value="CELLULAR RETINALDEHYDE-BINDING_TRIPLE FUNCTION DOMAIN-CONTAINING PROTEIN"/>
    <property type="match status" value="1"/>
</dbReference>
<dbReference type="CDD" id="cd00170">
    <property type="entry name" value="SEC14"/>
    <property type="match status" value="1"/>
</dbReference>
<feature type="compositionally biased region" description="Low complexity" evidence="1">
    <location>
        <begin position="263"/>
        <end position="274"/>
    </location>
</feature>
<dbReference type="GeneID" id="20525058"/>
<evidence type="ECO:0000313" key="4">
    <source>
        <dbReference type="Proteomes" id="UP000030693"/>
    </source>
</evidence>
<keyword evidence="4" id="KW-1185">Reference proteome</keyword>
<feature type="compositionally biased region" description="Acidic residues" evidence="1">
    <location>
        <begin position="714"/>
        <end position="727"/>
    </location>
</feature>
<sequence length="727" mass="76043">MTSSSDYDPATSAVEVAAASESLPVAEAPTVPKMSEEVAETIEATAEETAEEVAETAEEVAETAEEVAETTEEVAETTEETTETTEPAAEETTEETAQTTEETTEETTEAAPLAHSADDIEEDEEATEPATDAIEAAAGEIAAAVVKAAVEAAVEEATAAESTTTSIATADIGHDAVEEAATETGSFEKGTSRPATALINQFLVAFAEKLNKHLTPVMPEEPVAGGDAGAAVEKKPTASDEEPISTSPSEVVVEAKDADETTAESAAAVEPAATEAPAPLASSLWGVDMSTLTEARETPATAAQLTSAQRLLVIKYLRARQGDASAAADALLATLVWRHAFGVESLMASPTAEDIAVAAADGVLNPHVGRIAGIDREGHPVCWSHYGSRLDTGKLLETPGFEGLFLRWRISLIERAMLMLDFQGDWSLVGADTCPHGLGTHDTLMLTQVHDYEGVGLFSSMGRDARIKALTKEVISLMSDHYPETLRRKFFINVPRLMAGLMSVFSAFTPAATKSKFIVASAGSAQSALFEHIDPTNVPVEYGGFFDDSEQALSRSSFDLTAPARQVAQTSVSVPAGARIRVSYHVLSGSDIGLKVALLPAVAEKEEDTTSSGGESDSASEPTAAPTEVGREFVVPAAAPGEAASRNITVTLDNRSAMFLGCRYFACVSVFEAPAVEEATAEVVAEEAAETTEEAVAEEVAETAEETAKTAEEVVAETAEEAAEATE</sequence>
<feature type="compositionally biased region" description="Acidic residues" evidence="1">
    <location>
        <begin position="688"/>
        <end position="705"/>
    </location>
</feature>
<dbReference type="GO" id="GO:0008289">
    <property type="term" value="F:lipid binding"/>
    <property type="evidence" value="ECO:0007669"/>
    <property type="project" value="InterPro"/>
</dbReference>
<gene>
    <name evidence="3" type="ORF">H696_00333</name>
</gene>
<dbReference type="SMART" id="SM00516">
    <property type="entry name" value="SEC14"/>
    <property type="match status" value="1"/>
</dbReference>
<dbReference type="Proteomes" id="UP000030693">
    <property type="component" value="Unassembled WGS sequence"/>
</dbReference>
<dbReference type="Pfam" id="PF00650">
    <property type="entry name" value="CRAL_TRIO"/>
    <property type="match status" value="1"/>
</dbReference>
<feature type="compositionally biased region" description="Low complexity" evidence="1">
    <location>
        <begin position="9"/>
        <end position="29"/>
    </location>
</feature>
<dbReference type="InterPro" id="IPR044834">
    <property type="entry name" value="PATL"/>
</dbReference>
<dbReference type="EMBL" id="KB932201">
    <property type="protein sequence ID" value="KCV72755.1"/>
    <property type="molecule type" value="Genomic_DNA"/>
</dbReference>
<dbReference type="SUPFAM" id="SSF52087">
    <property type="entry name" value="CRAL/TRIO domain"/>
    <property type="match status" value="1"/>
</dbReference>
<reference evidence="3" key="1">
    <citation type="submission" date="2013-04" db="EMBL/GenBank/DDBJ databases">
        <title>The Genome Sequence of Fonticula alba ATCC 38817.</title>
        <authorList>
            <consortium name="The Broad Institute Genomics Platform"/>
            <person name="Russ C."/>
            <person name="Cuomo C."/>
            <person name="Burger G."/>
            <person name="Gray M.W."/>
            <person name="Holland P.W.H."/>
            <person name="King N."/>
            <person name="Lang F.B.F."/>
            <person name="Roger A.J."/>
            <person name="Ruiz-Trillo I."/>
            <person name="Brown M."/>
            <person name="Walker B."/>
            <person name="Young S."/>
            <person name="Zeng Q."/>
            <person name="Gargeya S."/>
            <person name="Fitzgerald M."/>
            <person name="Haas B."/>
            <person name="Abouelleil A."/>
            <person name="Allen A.W."/>
            <person name="Alvarado L."/>
            <person name="Arachchi H.M."/>
            <person name="Berlin A.M."/>
            <person name="Chapman S.B."/>
            <person name="Gainer-Dewar J."/>
            <person name="Goldberg J."/>
            <person name="Griggs A."/>
            <person name="Gujja S."/>
            <person name="Hansen M."/>
            <person name="Howarth C."/>
            <person name="Imamovic A."/>
            <person name="Ireland A."/>
            <person name="Larimer J."/>
            <person name="McCowan C."/>
            <person name="Murphy C."/>
            <person name="Pearson M."/>
            <person name="Poon T.W."/>
            <person name="Priest M."/>
            <person name="Roberts A."/>
            <person name="Saif S."/>
            <person name="Shea T."/>
            <person name="Sisk P."/>
            <person name="Sykes S."/>
            <person name="Wortman J."/>
            <person name="Nusbaum C."/>
            <person name="Birren B."/>
        </authorList>
    </citation>
    <scope>NUCLEOTIDE SEQUENCE [LARGE SCALE GENOMIC DNA]</scope>
    <source>
        <strain evidence="3">ATCC 38817</strain>
    </source>
</reference>
<dbReference type="Gene3D" id="3.40.525.10">
    <property type="entry name" value="CRAL-TRIO lipid binding domain"/>
    <property type="match status" value="1"/>
</dbReference>
<evidence type="ECO:0000259" key="2">
    <source>
        <dbReference type="PROSITE" id="PS50191"/>
    </source>
</evidence>
<dbReference type="PROSITE" id="PS50191">
    <property type="entry name" value="CRAL_TRIO"/>
    <property type="match status" value="1"/>
</dbReference>
<evidence type="ECO:0000256" key="1">
    <source>
        <dbReference type="SAM" id="MobiDB-lite"/>
    </source>
</evidence>